<dbReference type="PANTHER" id="PTHR42085:SF1">
    <property type="entry name" value="F-BOX DOMAIN-CONTAINING PROTEIN"/>
    <property type="match status" value="1"/>
</dbReference>
<dbReference type="EMBL" id="BOLY01000003">
    <property type="protein sequence ID" value="GIZ41408.1"/>
    <property type="molecule type" value="Genomic_DNA"/>
</dbReference>
<dbReference type="GeneID" id="68290288"/>
<organism evidence="2 3">
    <name type="scientific">Cercospora kikuchii</name>
    <dbReference type="NCBI Taxonomy" id="84275"/>
    <lineage>
        <taxon>Eukaryota</taxon>
        <taxon>Fungi</taxon>
        <taxon>Dikarya</taxon>
        <taxon>Ascomycota</taxon>
        <taxon>Pezizomycotina</taxon>
        <taxon>Dothideomycetes</taxon>
        <taxon>Dothideomycetidae</taxon>
        <taxon>Mycosphaerellales</taxon>
        <taxon>Mycosphaerellaceae</taxon>
        <taxon>Cercospora</taxon>
    </lineage>
</organism>
<keyword evidence="3" id="KW-1185">Reference proteome</keyword>
<dbReference type="InterPro" id="IPR038883">
    <property type="entry name" value="AN11006-like"/>
</dbReference>
<sequence length="300" mass="34159">MGWNTVLTLDKDVTPVRRSTSTTEQEDTDSTQHSIASSSNRTSFEMLPSQPQSQNSQSYNRSRRRSSTLANLSDTEETHPSKSRRRSSALNTTQLSQLRLTQRQKSLTSRLLTLPPELRNQIYITYFTHPTYSEDCPPRIRPSYTLPPLLKTCRQIYNEAIGLYYSATPAFRCLDEDSTVKWLCNLPERWRSMLKEVRFDTRWIIFSTPFIPVPGAELWLVGELVGKLEKRGFDCERWLFREDVGSGRVEEGDEEEGEKGVTTTTGKLKCSFYRRGGGGQEGAIVWTDKPGLIESVTAAV</sequence>
<gene>
    <name evidence="2" type="ORF">CKM354_000471300</name>
</gene>
<dbReference type="Proteomes" id="UP000825890">
    <property type="component" value="Unassembled WGS sequence"/>
</dbReference>
<evidence type="ECO:0000313" key="2">
    <source>
        <dbReference type="EMBL" id="GIZ41408.1"/>
    </source>
</evidence>
<comment type="caution">
    <text evidence="2">The sequence shown here is derived from an EMBL/GenBank/DDBJ whole genome shotgun (WGS) entry which is preliminary data.</text>
</comment>
<evidence type="ECO:0000313" key="3">
    <source>
        <dbReference type="Proteomes" id="UP000825890"/>
    </source>
</evidence>
<reference evidence="2 3" key="1">
    <citation type="submission" date="2021-01" db="EMBL/GenBank/DDBJ databases">
        <title>Cercospora kikuchii MAFF 305040 whole genome shotgun sequence.</title>
        <authorList>
            <person name="Kashiwa T."/>
            <person name="Suzuki T."/>
        </authorList>
    </citation>
    <scope>NUCLEOTIDE SEQUENCE [LARGE SCALE GENOMIC DNA]</scope>
    <source>
        <strain evidence="2 3">MAFF 305040</strain>
    </source>
</reference>
<dbReference type="RefSeq" id="XP_044655895.1">
    <property type="nucleotide sequence ID" value="XM_044799960.1"/>
</dbReference>
<feature type="region of interest" description="Disordered" evidence="1">
    <location>
        <begin position="1"/>
        <end position="91"/>
    </location>
</feature>
<protein>
    <submittedName>
        <fullName evidence="2">Uncharacterized protein</fullName>
    </submittedName>
</protein>
<dbReference type="PANTHER" id="PTHR42085">
    <property type="entry name" value="F-BOX DOMAIN-CONTAINING PROTEIN"/>
    <property type="match status" value="1"/>
</dbReference>
<dbReference type="AlphaFoldDB" id="A0A9P3CEN9"/>
<name>A0A9P3CEN9_9PEZI</name>
<evidence type="ECO:0000256" key="1">
    <source>
        <dbReference type="SAM" id="MobiDB-lite"/>
    </source>
</evidence>
<accession>A0A9P3CEN9</accession>
<feature type="compositionally biased region" description="Polar residues" evidence="1">
    <location>
        <begin position="33"/>
        <end position="43"/>
    </location>
</feature>
<dbReference type="OrthoDB" id="3858011at2759"/>
<proteinExistence type="predicted"/>
<feature type="compositionally biased region" description="Low complexity" evidence="1">
    <location>
        <begin position="48"/>
        <end position="60"/>
    </location>
</feature>